<organism evidence="3 4">
    <name type="scientific">Vogesella indigofera</name>
    <name type="common">Pseudomonas indigofera</name>
    <dbReference type="NCBI Taxonomy" id="45465"/>
    <lineage>
        <taxon>Bacteria</taxon>
        <taxon>Pseudomonadati</taxon>
        <taxon>Pseudomonadota</taxon>
        <taxon>Betaproteobacteria</taxon>
        <taxon>Neisseriales</taxon>
        <taxon>Chromobacteriaceae</taxon>
        <taxon>Vogesella</taxon>
    </lineage>
</organism>
<dbReference type="CDD" id="cd03789">
    <property type="entry name" value="GT9_LPS_heptosyltransferase"/>
    <property type="match status" value="1"/>
</dbReference>
<dbReference type="InterPro" id="IPR051199">
    <property type="entry name" value="LPS_LOS_Heptosyltrfase"/>
</dbReference>
<gene>
    <name evidence="3" type="primary">rfaQ</name>
    <name evidence="3" type="ORF">PQU93_14240</name>
</gene>
<dbReference type="Pfam" id="PF01075">
    <property type="entry name" value="Glyco_transf_9"/>
    <property type="match status" value="1"/>
</dbReference>
<keyword evidence="4" id="KW-1185">Reference proteome</keyword>
<dbReference type="InterPro" id="IPR011916">
    <property type="entry name" value="LipoPS_heptosylTferase-III"/>
</dbReference>
<comment type="caution">
    <text evidence="3">The sequence shown here is derived from an EMBL/GenBank/DDBJ whole genome shotgun (WGS) entry which is preliminary data.</text>
</comment>
<dbReference type="RefSeq" id="WP_272803747.1">
    <property type="nucleotide sequence ID" value="NZ_JAQQKY010000009.1"/>
</dbReference>
<dbReference type="PANTHER" id="PTHR30160">
    <property type="entry name" value="TETRAACYLDISACCHARIDE 4'-KINASE-RELATED"/>
    <property type="match status" value="1"/>
</dbReference>
<accession>A0ABT5I904</accession>
<dbReference type="EMBL" id="JAQQKY010000009">
    <property type="protein sequence ID" value="MDC7691931.1"/>
    <property type="molecule type" value="Genomic_DNA"/>
</dbReference>
<name>A0ABT5I904_VOGIN</name>
<dbReference type="NCBIfam" id="TIGR02201">
    <property type="entry name" value="heptsyl_trn_III"/>
    <property type="match status" value="1"/>
</dbReference>
<evidence type="ECO:0000313" key="3">
    <source>
        <dbReference type="EMBL" id="MDC7691931.1"/>
    </source>
</evidence>
<evidence type="ECO:0000256" key="2">
    <source>
        <dbReference type="ARBA" id="ARBA00022679"/>
    </source>
</evidence>
<reference evidence="3 4" key="1">
    <citation type="submission" date="2023-01" db="EMBL/GenBank/DDBJ databases">
        <title>Novel species of the genus Vogesella isolated from rivers.</title>
        <authorList>
            <person name="Lu H."/>
        </authorList>
    </citation>
    <scope>NUCLEOTIDE SEQUENCE [LARGE SCALE GENOMIC DNA]</scope>
    <source>
        <strain evidence="3 4">SH7W</strain>
    </source>
</reference>
<dbReference type="SUPFAM" id="SSF53756">
    <property type="entry name" value="UDP-Glycosyltransferase/glycogen phosphorylase"/>
    <property type="match status" value="1"/>
</dbReference>
<proteinExistence type="predicted"/>
<dbReference type="Proteomes" id="UP001221566">
    <property type="component" value="Unassembled WGS sequence"/>
</dbReference>
<dbReference type="PANTHER" id="PTHR30160:SF1">
    <property type="entry name" value="LIPOPOLYSACCHARIDE 1,2-N-ACETYLGLUCOSAMINETRANSFERASE-RELATED"/>
    <property type="match status" value="1"/>
</dbReference>
<sequence>MPGRTPDPAFFFSMLKDAIDLSAVRRVLVIKLRHHGDVLLSSPVLSVLKNHAPHAEIDALVYHDTRDMLSGHPALSQLYTIDRQWKKLGPYGQFVAEWQLFLALKDRQYDLIVHLTNHKRGAWLVRLLQPRWSVVAAGNYGKWFLNSFTHRHALVPGGRRHTVEVHLDALRRLGIQPGTHERKLTLIPGERAEAQVHDKLAQLGLAAGGFILIHPTSRWMFKTWPVSQMALLIDQLTAAGHQVVLTSAPDKEELAMLEQIQGLLKRPVSSLAGQLSLKELAALIARAKLFLGMDSVPMHMAAALQVPTVVLFGPTFNNEWGPWQVRSRVMAAEMSCRPCGRDGCGGSKVSECLSMILPDQVFAEIESLLQEVSA</sequence>
<dbReference type="Gene3D" id="3.40.50.2000">
    <property type="entry name" value="Glycogen Phosphorylase B"/>
    <property type="match status" value="2"/>
</dbReference>
<evidence type="ECO:0000256" key="1">
    <source>
        <dbReference type="ARBA" id="ARBA00022676"/>
    </source>
</evidence>
<protein>
    <submittedName>
        <fullName evidence="3">Lipopolysaccharide heptosyltransferase III</fullName>
    </submittedName>
</protein>
<evidence type="ECO:0000313" key="4">
    <source>
        <dbReference type="Proteomes" id="UP001221566"/>
    </source>
</evidence>
<dbReference type="InterPro" id="IPR002201">
    <property type="entry name" value="Glyco_trans_9"/>
</dbReference>
<keyword evidence="2" id="KW-0808">Transferase</keyword>
<keyword evidence="1" id="KW-0328">Glycosyltransferase</keyword>